<feature type="compositionally biased region" description="Polar residues" evidence="1">
    <location>
        <begin position="133"/>
        <end position="150"/>
    </location>
</feature>
<feature type="region of interest" description="Disordered" evidence="1">
    <location>
        <begin position="1"/>
        <end position="150"/>
    </location>
</feature>
<reference evidence="3" key="1">
    <citation type="submission" date="2022-07" db="EMBL/GenBank/DDBJ databases">
        <title>Draft genome sequence of Zalerion maritima ATCC 34329, a (micro)plastics degrading marine fungus.</title>
        <authorList>
            <person name="Paco A."/>
            <person name="Goncalves M.F.M."/>
            <person name="Rocha-Santos T.A.P."/>
            <person name="Alves A."/>
        </authorList>
    </citation>
    <scope>NUCLEOTIDE SEQUENCE</scope>
    <source>
        <strain evidence="3">ATCC 34329</strain>
    </source>
</reference>
<feature type="compositionally biased region" description="Polar residues" evidence="1">
    <location>
        <begin position="78"/>
        <end position="90"/>
    </location>
</feature>
<comment type="caution">
    <text evidence="3">The sequence shown here is derived from an EMBL/GenBank/DDBJ whole genome shotgun (WGS) entry which is preliminary data.</text>
</comment>
<sequence length="450" mass="50333">MTDNNSFMPTILRPISVERSPETRPTIPSIDSITTPEMKPATSFGSNSANTPQTAGQPKRGLAISSLMSPPDQPLDNFRTSFARASSTAGYHQHDPLSPPISPITQMSQGGVVNHDHHAAISGSPPRDPILYPTNSNQSPMSTHSPLLSSGNIQNKMALENIIEKTIERHINSRSAQLFSAIEPPTRDEYGSVLNMQPNLMRNYTKDPRAWLKAEKQNLKDDDKARLAAIPRTVRVPQPILPAAATRQEGRSIPHQPSVSHSGPGRSSYAHRPPQTSRAAPNKTAAPRSNRVNKRSSPRPEKRQAPVTREDKNFKDVIDYTPPLNSIPDRPNCLKAEWKGSPIDLSNDKLRDRLHPEELKLASGLRLDCATYLTSKRRIFLKRVECYERRKEFRKTDAQQACNIDVNKASRLHSVYESIGWLDAKWIVNFVEQRKQHRDANPDSAVMQSE</sequence>
<dbReference type="InterPro" id="IPR009057">
    <property type="entry name" value="Homeodomain-like_sf"/>
</dbReference>
<dbReference type="InterPro" id="IPR007526">
    <property type="entry name" value="SWIRM"/>
</dbReference>
<evidence type="ECO:0000313" key="3">
    <source>
        <dbReference type="EMBL" id="KAJ2905648.1"/>
    </source>
</evidence>
<protein>
    <submittedName>
        <fullName evidence="3">SWIRM domain protein</fullName>
    </submittedName>
</protein>
<dbReference type="GO" id="GO:0010468">
    <property type="term" value="P:regulation of gene expression"/>
    <property type="evidence" value="ECO:0007669"/>
    <property type="project" value="UniProtKB-ARBA"/>
</dbReference>
<proteinExistence type="predicted"/>
<dbReference type="PROSITE" id="PS50934">
    <property type="entry name" value="SWIRM"/>
    <property type="match status" value="1"/>
</dbReference>
<gene>
    <name evidence="3" type="ORF">MKZ38_004723</name>
</gene>
<dbReference type="FunFam" id="1.10.10.10:FF:000087">
    <property type="entry name" value="Transcriptional adapter 2"/>
    <property type="match status" value="1"/>
</dbReference>
<feature type="region of interest" description="Disordered" evidence="1">
    <location>
        <begin position="245"/>
        <end position="322"/>
    </location>
</feature>
<name>A0AAD5RYE3_9PEZI</name>
<dbReference type="Gene3D" id="1.10.10.10">
    <property type="entry name" value="Winged helix-like DNA-binding domain superfamily/Winged helix DNA-binding domain"/>
    <property type="match status" value="1"/>
</dbReference>
<accession>A0AAD5RYE3</accession>
<dbReference type="Proteomes" id="UP001201980">
    <property type="component" value="Unassembled WGS sequence"/>
</dbReference>
<feature type="compositionally biased region" description="Basic and acidic residues" evidence="1">
    <location>
        <begin position="298"/>
        <end position="318"/>
    </location>
</feature>
<evidence type="ECO:0000256" key="1">
    <source>
        <dbReference type="SAM" id="MobiDB-lite"/>
    </source>
</evidence>
<dbReference type="EMBL" id="JAKWBI020000027">
    <property type="protein sequence ID" value="KAJ2905648.1"/>
    <property type="molecule type" value="Genomic_DNA"/>
</dbReference>
<feature type="compositionally biased region" description="Polar residues" evidence="1">
    <location>
        <begin position="43"/>
        <end position="56"/>
    </location>
</feature>
<organism evidence="3 4">
    <name type="scientific">Zalerion maritima</name>
    <dbReference type="NCBI Taxonomy" id="339359"/>
    <lineage>
        <taxon>Eukaryota</taxon>
        <taxon>Fungi</taxon>
        <taxon>Dikarya</taxon>
        <taxon>Ascomycota</taxon>
        <taxon>Pezizomycotina</taxon>
        <taxon>Sordariomycetes</taxon>
        <taxon>Lulworthiomycetidae</taxon>
        <taxon>Lulworthiales</taxon>
        <taxon>Lulworthiaceae</taxon>
        <taxon>Zalerion</taxon>
    </lineage>
</organism>
<keyword evidence="4" id="KW-1185">Reference proteome</keyword>
<evidence type="ECO:0000313" key="4">
    <source>
        <dbReference type="Proteomes" id="UP001201980"/>
    </source>
</evidence>
<dbReference type="AlphaFoldDB" id="A0AAD5RYE3"/>
<dbReference type="InterPro" id="IPR036388">
    <property type="entry name" value="WH-like_DNA-bd_sf"/>
</dbReference>
<evidence type="ECO:0000259" key="2">
    <source>
        <dbReference type="PROSITE" id="PS50934"/>
    </source>
</evidence>
<feature type="domain" description="SWIRM" evidence="2">
    <location>
        <begin position="334"/>
        <end position="433"/>
    </location>
</feature>
<dbReference type="Pfam" id="PF04433">
    <property type="entry name" value="SWIRM"/>
    <property type="match status" value="1"/>
</dbReference>
<dbReference type="SUPFAM" id="SSF46689">
    <property type="entry name" value="Homeodomain-like"/>
    <property type="match status" value="1"/>
</dbReference>